<evidence type="ECO:0000256" key="7">
    <source>
        <dbReference type="ARBA" id="ARBA00023054"/>
    </source>
</evidence>
<evidence type="ECO:0000256" key="8">
    <source>
        <dbReference type="ARBA" id="ARBA00023212"/>
    </source>
</evidence>
<dbReference type="InterPro" id="IPR026243">
    <property type="entry name" value="HAUS1"/>
</dbReference>
<gene>
    <name evidence="11" type="ORF">QC762_505850</name>
</gene>
<sequence length="354" mass="38876">MITHSPLTPHLTLTYTMAHLLNNTAIFSPSVARVAASAAKDWSYIDTWLARKFPSNRPPPPFERNADTLKALLALAAANEAADEERALLLRFESETLAQLQKHLPKDDLLTTSRESILTSLEDSLTREGSTALTSLAQLSLQLNSSPSPNPVSLASELLSLQSQLAELEQTLARIDVLTSYISSESEALSKLSSEIDARPRPSSSHSEEENNNNNLDDNSNTATKKSEGYHPHPSLAKSNLAAQRRIKTLAARVQELSAHASPNPSADRDQSVSIQEIHAQEQAYLGLLQQKKDLDAQLAGFAGLPHDIDAAREELENLRIELTRVTERRDSVFEGLVERETPKKGRSGTIGRR</sequence>
<evidence type="ECO:0000256" key="2">
    <source>
        <dbReference type="ARBA" id="ARBA00005479"/>
    </source>
</evidence>
<dbReference type="PANTHER" id="PTHR31570">
    <property type="entry name" value="HAUS AUGMIN-LIKE COMPLEX SUBUNIT 1"/>
    <property type="match status" value="1"/>
</dbReference>
<keyword evidence="4" id="KW-0132">Cell division</keyword>
<evidence type="ECO:0000256" key="6">
    <source>
        <dbReference type="ARBA" id="ARBA00022776"/>
    </source>
</evidence>
<proteinExistence type="inferred from homology"/>
<protein>
    <submittedName>
        <fullName evidence="11">Uncharacterized protein</fullName>
    </submittedName>
</protein>
<evidence type="ECO:0000256" key="10">
    <source>
        <dbReference type="SAM" id="MobiDB-lite"/>
    </source>
</evidence>
<evidence type="ECO:0000313" key="11">
    <source>
        <dbReference type="EMBL" id="KAK4653184.1"/>
    </source>
</evidence>
<accession>A0ABR0GC31</accession>
<keyword evidence="9" id="KW-0131">Cell cycle</keyword>
<keyword evidence="3" id="KW-0963">Cytoplasm</keyword>
<keyword evidence="6" id="KW-0498">Mitosis</keyword>
<dbReference type="Proteomes" id="UP001323405">
    <property type="component" value="Unassembled WGS sequence"/>
</dbReference>
<keyword evidence="5" id="KW-0493">Microtubule</keyword>
<feature type="compositionally biased region" description="Low complexity" evidence="10">
    <location>
        <begin position="212"/>
        <end position="221"/>
    </location>
</feature>
<feature type="region of interest" description="Disordered" evidence="10">
    <location>
        <begin position="189"/>
        <end position="239"/>
    </location>
</feature>
<organism evidence="11 12">
    <name type="scientific">Podospora pseudocomata</name>
    <dbReference type="NCBI Taxonomy" id="2093779"/>
    <lineage>
        <taxon>Eukaryota</taxon>
        <taxon>Fungi</taxon>
        <taxon>Dikarya</taxon>
        <taxon>Ascomycota</taxon>
        <taxon>Pezizomycotina</taxon>
        <taxon>Sordariomycetes</taxon>
        <taxon>Sordariomycetidae</taxon>
        <taxon>Sordariales</taxon>
        <taxon>Podosporaceae</taxon>
        <taxon>Podospora</taxon>
    </lineage>
</organism>
<keyword evidence="12" id="KW-1185">Reference proteome</keyword>
<evidence type="ECO:0000256" key="3">
    <source>
        <dbReference type="ARBA" id="ARBA00022490"/>
    </source>
</evidence>
<dbReference type="GeneID" id="87910914"/>
<evidence type="ECO:0000256" key="1">
    <source>
        <dbReference type="ARBA" id="ARBA00004186"/>
    </source>
</evidence>
<evidence type="ECO:0000256" key="5">
    <source>
        <dbReference type="ARBA" id="ARBA00022701"/>
    </source>
</evidence>
<comment type="similarity">
    <text evidence="2">Belongs to the HAUS1 family.</text>
</comment>
<evidence type="ECO:0000313" key="12">
    <source>
        <dbReference type="Proteomes" id="UP001323405"/>
    </source>
</evidence>
<evidence type="ECO:0000256" key="4">
    <source>
        <dbReference type="ARBA" id="ARBA00022618"/>
    </source>
</evidence>
<comment type="subcellular location">
    <subcellularLocation>
        <location evidence="1">Cytoplasm</location>
        <location evidence="1">Cytoskeleton</location>
        <location evidence="1">Spindle</location>
    </subcellularLocation>
</comment>
<dbReference type="RefSeq" id="XP_062742159.1">
    <property type="nucleotide sequence ID" value="XM_062891007.1"/>
</dbReference>
<reference evidence="11 12" key="1">
    <citation type="journal article" date="2023" name="bioRxiv">
        <title>High-quality genome assemblies of four members of thePodospora anserinaspecies complex.</title>
        <authorList>
            <person name="Ament-Velasquez S.L."/>
            <person name="Vogan A.A."/>
            <person name="Wallerman O."/>
            <person name="Hartmann F."/>
            <person name="Gautier V."/>
            <person name="Silar P."/>
            <person name="Giraud T."/>
            <person name="Johannesson H."/>
        </authorList>
    </citation>
    <scope>NUCLEOTIDE SEQUENCE [LARGE SCALE GENOMIC DNA]</scope>
    <source>
        <strain evidence="11 12">CBS 415.72m</strain>
    </source>
</reference>
<comment type="caution">
    <text evidence="11">The sequence shown here is derived from an EMBL/GenBank/DDBJ whole genome shotgun (WGS) entry which is preliminary data.</text>
</comment>
<keyword evidence="7" id="KW-0175">Coiled coil</keyword>
<name>A0ABR0GC31_9PEZI</name>
<dbReference type="PANTHER" id="PTHR31570:SF1">
    <property type="entry name" value="HAUS AUGMIN-LIKE COMPLEX SUBUNIT 1"/>
    <property type="match status" value="1"/>
</dbReference>
<evidence type="ECO:0000256" key="9">
    <source>
        <dbReference type="ARBA" id="ARBA00023306"/>
    </source>
</evidence>
<dbReference type="Pfam" id="PF25762">
    <property type="entry name" value="HAUS1"/>
    <property type="match status" value="1"/>
</dbReference>
<dbReference type="EMBL" id="JAFFHA010000007">
    <property type="protein sequence ID" value="KAK4653184.1"/>
    <property type="molecule type" value="Genomic_DNA"/>
</dbReference>
<keyword evidence="8" id="KW-0206">Cytoskeleton</keyword>